<proteinExistence type="inferred from homology"/>
<dbReference type="GO" id="GO:0016020">
    <property type="term" value="C:membrane"/>
    <property type="evidence" value="ECO:0007669"/>
    <property type="project" value="UniProtKB-SubCell"/>
</dbReference>
<dbReference type="CDD" id="cd16429">
    <property type="entry name" value="VirB10"/>
    <property type="match status" value="1"/>
</dbReference>
<comment type="subcellular location">
    <subcellularLocation>
        <location evidence="1">Membrane</location>
        <topology evidence="1">Single-pass membrane protein</topology>
    </subcellularLocation>
</comment>
<feature type="non-terminal residue" evidence="7">
    <location>
        <position position="464"/>
    </location>
</feature>
<dbReference type="InterPro" id="IPR005498">
    <property type="entry name" value="T4SS_VirB10/TraB/TrbI"/>
</dbReference>
<evidence type="ECO:0000313" key="7">
    <source>
        <dbReference type="EMBL" id="SFL27485.1"/>
    </source>
</evidence>
<sequence>MSTDKLLSADTSPDTVGQSIGVRRVNNLPLYIFGVIMLIFMLLMMVVAMNRATEHSDNDYADGHDVQSGSHFASLIAKDYLGGMIEPRVRAEAAQLPEFSELPEQHLRAQIMIERPVDLDLPPMPPDMPANDASRQADLEHIRMLKRQQLEEAIKAKTNVNVIAPRSTGSSSEPTYAGTPSREQALAELSRVRQQIDANLREDPTAAYHARLAQLRMGQGGGPGAGLGMESDIDDAPMLLNDPGTTNTNDYARFDGEDERWRLNSEVRKPQSPYILQTGFVIPATLISGINSSLPGQIMAQVSQNIYDSPIGKHRLIPQGSRLVGTYASEVEFGQARVLVAWQRIIFPDGKTMDIGAMPGADGVGYAGFKDQVNNHYLRIFGSALIMSAIVAGAAYSQRDSGGAFGRQNAGSIMSQSLGQQLGLVTANLIRKNLNISPTLEIRPGYRFNIIVTKDMVFNKPWQS</sequence>
<gene>
    <name evidence="7" type="ORF">SAMN05216302_105119</name>
</gene>
<protein>
    <submittedName>
        <fullName evidence="7">Type IV secretion system protein VirB10</fullName>
    </submittedName>
</protein>
<dbReference type="InterPro" id="IPR042217">
    <property type="entry name" value="T4SS_VirB10/TrbI"/>
</dbReference>
<evidence type="ECO:0000256" key="5">
    <source>
        <dbReference type="ARBA" id="ARBA00023136"/>
    </source>
</evidence>
<keyword evidence="5 6" id="KW-0472">Membrane</keyword>
<evidence type="ECO:0000256" key="6">
    <source>
        <dbReference type="SAM" id="Phobius"/>
    </source>
</evidence>
<dbReference type="RefSeq" id="WP_090703079.1">
    <property type="nucleotide sequence ID" value="NZ_FOSP01000051.1"/>
</dbReference>
<dbReference type="AlphaFoldDB" id="A0A1I4GBS9"/>
<dbReference type="OrthoDB" id="9766860at2"/>
<evidence type="ECO:0000256" key="3">
    <source>
        <dbReference type="ARBA" id="ARBA00022692"/>
    </source>
</evidence>
<dbReference type="EMBL" id="FOSP01000051">
    <property type="protein sequence ID" value="SFL27485.1"/>
    <property type="molecule type" value="Genomic_DNA"/>
</dbReference>
<keyword evidence="8" id="KW-1185">Reference proteome</keyword>
<keyword evidence="4 6" id="KW-1133">Transmembrane helix</keyword>
<dbReference type="Pfam" id="PF03743">
    <property type="entry name" value="TrbI"/>
    <property type="match status" value="1"/>
</dbReference>
<comment type="similarity">
    <text evidence="2">Belongs to the TrbI/VirB10 family.</text>
</comment>
<evidence type="ECO:0000256" key="2">
    <source>
        <dbReference type="ARBA" id="ARBA00010265"/>
    </source>
</evidence>
<name>A0A1I4GBS9_9PROT</name>
<dbReference type="Gene3D" id="2.40.128.260">
    <property type="entry name" value="Type IV secretion system, VirB10/TraB/TrbI"/>
    <property type="match status" value="1"/>
</dbReference>
<reference evidence="8" key="1">
    <citation type="submission" date="2016-10" db="EMBL/GenBank/DDBJ databases">
        <authorList>
            <person name="Varghese N."/>
            <person name="Submissions S."/>
        </authorList>
    </citation>
    <scope>NUCLEOTIDE SEQUENCE [LARGE SCALE GENOMIC DNA]</scope>
    <source>
        <strain evidence="8">Nm69</strain>
    </source>
</reference>
<organism evidence="7 8">
    <name type="scientific">Nitrosomonas aestuarii</name>
    <dbReference type="NCBI Taxonomy" id="52441"/>
    <lineage>
        <taxon>Bacteria</taxon>
        <taxon>Pseudomonadati</taxon>
        <taxon>Pseudomonadota</taxon>
        <taxon>Betaproteobacteria</taxon>
        <taxon>Nitrosomonadales</taxon>
        <taxon>Nitrosomonadaceae</taxon>
        <taxon>Nitrosomonas</taxon>
    </lineage>
</organism>
<evidence type="ECO:0000313" key="8">
    <source>
        <dbReference type="Proteomes" id="UP000199533"/>
    </source>
</evidence>
<evidence type="ECO:0000256" key="1">
    <source>
        <dbReference type="ARBA" id="ARBA00004167"/>
    </source>
</evidence>
<dbReference type="Proteomes" id="UP000199533">
    <property type="component" value="Unassembled WGS sequence"/>
</dbReference>
<evidence type="ECO:0000256" key="4">
    <source>
        <dbReference type="ARBA" id="ARBA00022989"/>
    </source>
</evidence>
<dbReference type="STRING" id="52441.SAMN05216302_105119"/>
<keyword evidence="3 6" id="KW-0812">Transmembrane</keyword>
<feature type="transmembrane region" description="Helical" evidence="6">
    <location>
        <begin position="28"/>
        <end position="49"/>
    </location>
</feature>
<accession>A0A1I4GBS9</accession>